<dbReference type="RefSeq" id="XP_032155958.1">
    <property type="nucleotide sequence ID" value="XM_032300067.1"/>
</dbReference>
<gene>
    <name evidence="3" type="primary">LOC116566084</name>
</gene>
<reference evidence="3" key="1">
    <citation type="submission" date="2025-08" db="UniProtKB">
        <authorList>
            <consortium name="RefSeq"/>
        </authorList>
    </citation>
    <scope>IDENTIFICATION</scope>
    <source>
        <tissue evidence="3">Blood</tissue>
    </source>
</reference>
<feature type="compositionally biased region" description="Polar residues" evidence="1">
    <location>
        <begin position="130"/>
        <end position="140"/>
    </location>
</feature>
<accession>A0A6J3JNH6</accession>
<feature type="region of interest" description="Disordered" evidence="1">
    <location>
        <begin position="101"/>
        <end position="140"/>
    </location>
</feature>
<evidence type="ECO:0000313" key="2">
    <source>
        <dbReference type="Proteomes" id="UP000504640"/>
    </source>
</evidence>
<evidence type="ECO:0000313" key="3">
    <source>
        <dbReference type="RefSeq" id="XP_032155958.1"/>
    </source>
</evidence>
<sequence length="140" mass="15442">MPCLSSLLSSHLSGASLTVFIRGAFSDLGTPDQPPCVDFVSLNPCPESSASFLSRITFWWITGLIVQGYHQTLDSSGLWSLNKENLSSEQVVPVLVKNWKKKRTKSRKDAQDTGLQSDPDGKWKCGPSMVPTSRTQQRTL</sequence>
<protein>
    <submittedName>
        <fullName evidence="3">Multidrug resistance-associated protein 1-like isoform X1</fullName>
    </submittedName>
</protein>
<evidence type="ECO:0000256" key="1">
    <source>
        <dbReference type="SAM" id="MobiDB-lite"/>
    </source>
</evidence>
<dbReference type="AlphaFoldDB" id="A0A6J3JNH6"/>
<proteinExistence type="predicted"/>
<organism evidence="2 3">
    <name type="scientific">Sapajus apella</name>
    <name type="common">Brown-capped capuchin</name>
    <name type="synonym">Cebus apella</name>
    <dbReference type="NCBI Taxonomy" id="9515"/>
    <lineage>
        <taxon>Eukaryota</taxon>
        <taxon>Metazoa</taxon>
        <taxon>Chordata</taxon>
        <taxon>Craniata</taxon>
        <taxon>Vertebrata</taxon>
        <taxon>Euteleostomi</taxon>
        <taxon>Mammalia</taxon>
        <taxon>Eutheria</taxon>
        <taxon>Euarchontoglires</taxon>
        <taxon>Primates</taxon>
        <taxon>Haplorrhini</taxon>
        <taxon>Platyrrhini</taxon>
        <taxon>Cebidae</taxon>
        <taxon>Cebinae</taxon>
        <taxon>Sapajus</taxon>
    </lineage>
</organism>
<name>A0A6J3JNH6_SAPAP</name>
<dbReference type="GeneID" id="116566084"/>
<dbReference type="Proteomes" id="UP000504640">
    <property type="component" value="Unplaced"/>
</dbReference>
<keyword evidence="2" id="KW-1185">Reference proteome</keyword>